<dbReference type="NCBIfam" id="TIGR04333">
    <property type="entry name" value="Clo7Bot_mod_Cys"/>
    <property type="match status" value="1"/>
</dbReference>
<organism evidence="1 2">
    <name type="scientific">Tepidibacter hydrothermalis</name>
    <dbReference type="NCBI Taxonomy" id="3036126"/>
    <lineage>
        <taxon>Bacteria</taxon>
        <taxon>Bacillati</taxon>
        <taxon>Bacillota</taxon>
        <taxon>Clostridia</taxon>
        <taxon>Peptostreptococcales</taxon>
        <taxon>Peptostreptococcaceae</taxon>
        <taxon>Tepidibacter</taxon>
    </lineage>
</organism>
<name>A0ABY8EIS5_9FIRM</name>
<reference evidence="1 2" key="1">
    <citation type="submission" date="2023-03" db="EMBL/GenBank/DDBJ databases">
        <title>Complete genome sequence of Tepidibacter sp. SWIR-1, isolated from a deep-sea hydrothermal vent.</title>
        <authorList>
            <person name="Li X."/>
        </authorList>
    </citation>
    <scope>NUCLEOTIDE SEQUENCE [LARGE SCALE GENOMIC DNA]</scope>
    <source>
        <strain evidence="1 2">SWIR-1</strain>
    </source>
</reference>
<dbReference type="Proteomes" id="UP001222800">
    <property type="component" value="Chromosome"/>
</dbReference>
<gene>
    <name evidence="1" type="ORF">P4S50_01445</name>
</gene>
<protein>
    <submittedName>
        <fullName evidence="1">Clo7bot family Cys-rich peptide</fullName>
    </submittedName>
</protein>
<evidence type="ECO:0000313" key="2">
    <source>
        <dbReference type="Proteomes" id="UP001222800"/>
    </source>
</evidence>
<dbReference type="RefSeq" id="WP_277732735.1">
    <property type="nucleotide sequence ID" value="NZ_CP120733.1"/>
</dbReference>
<accession>A0ABY8EIS5</accession>
<sequence>MKYIVKPKGKYTQGYCLSCSTQCNNQCSNQSPCFYNAFNKK</sequence>
<dbReference type="EMBL" id="CP120733">
    <property type="protein sequence ID" value="WFD10768.1"/>
    <property type="molecule type" value="Genomic_DNA"/>
</dbReference>
<keyword evidence="2" id="KW-1185">Reference proteome</keyword>
<proteinExistence type="predicted"/>
<evidence type="ECO:0000313" key="1">
    <source>
        <dbReference type="EMBL" id="WFD10768.1"/>
    </source>
</evidence>
<dbReference type="InterPro" id="IPR027601">
    <property type="entry name" value="Clo7Bot_mod_Cys"/>
</dbReference>